<proteinExistence type="predicted"/>
<feature type="domain" description="Carboxyltransferase" evidence="4">
    <location>
        <begin position="25"/>
        <end position="286"/>
    </location>
</feature>
<dbReference type="GO" id="GO:0005524">
    <property type="term" value="F:ATP binding"/>
    <property type="evidence" value="ECO:0007669"/>
    <property type="project" value="UniProtKB-KW"/>
</dbReference>
<protein>
    <recommendedName>
        <fullName evidence="4">Carboxyltransferase domain-containing protein</fullName>
    </recommendedName>
</protein>
<reference evidence="5 6" key="1">
    <citation type="submission" date="2011-12" db="EMBL/GenBank/DDBJ databases">
        <title>Whole genome shotgun sequence of Gordonia effusa NBRC 100432.</title>
        <authorList>
            <person name="Yoshida I."/>
            <person name="Takarada H."/>
            <person name="Hosoyama A."/>
            <person name="Tsuchikane K."/>
            <person name="Katsumata H."/>
            <person name="Yamazaki S."/>
            <person name="Fujita N."/>
        </authorList>
    </citation>
    <scope>NUCLEOTIDE SEQUENCE [LARGE SCALE GENOMIC DNA]</scope>
    <source>
        <strain evidence="5 6">NBRC 100432</strain>
    </source>
</reference>
<dbReference type="InterPro" id="IPR003778">
    <property type="entry name" value="CT_A_B"/>
</dbReference>
<evidence type="ECO:0000259" key="4">
    <source>
        <dbReference type="SMART" id="SM00797"/>
    </source>
</evidence>
<dbReference type="RefSeq" id="WP_007317070.1">
    <property type="nucleotide sequence ID" value="NZ_BAEH01000037.1"/>
</dbReference>
<keyword evidence="1" id="KW-0547">Nucleotide-binding</keyword>
<accession>H0QY32</accession>
<keyword evidence="2" id="KW-0378">Hydrolase</keyword>
<dbReference type="eggNOG" id="COG1984">
    <property type="taxonomic scope" value="Bacteria"/>
</dbReference>
<dbReference type="PANTHER" id="PTHR43309:SF3">
    <property type="entry name" value="5-OXOPROLINASE SUBUNIT C"/>
    <property type="match status" value="1"/>
</dbReference>
<evidence type="ECO:0000256" key="1">
    <source>
        <dbReference type="ARBA" id="ARBA00022741"/>
    </source>
</evidence>
<evidence type="ECO:0000313" key="6">
    <source>
        <dbReference type="Proteomes" id="UP000035034"/>
    </source>
</evidence>
<dbReference type="AlphaFoldDB" id="H0QY32"/>
<dbReference type="EMBL" id="BAEH01000037">
    <property type="protein sequence ID" value="GAB17733.1"/>
    <property type="molecule type" value="Genomic_DNA"/>
</dbReference>
<dbReference type="Pfam" id="PF02626">
    <property type="entry name" value="CT_A_B"/>
    <property type="match status" value="1"/>
</dbReference>
<dbReference type="OrthoDB" id="9768696at2"/>
<evidence type="ECO:0000256" key="2">
    <source>
        <dbReference type="ARBA" id="ARBA00022801"/>
    </source>
</evidence>
<dbReference type="SUPFAM" id="SSF50891">
    <property type="entry name" value="Cyclophilin-like"/>
    <property type="match status" value="1"/>
</dbReference>
<dbReference type="InterPro" id="IPR052708">
    <property type="entry name" value="PxpC"/>
</dbReference>
<organism evidence="5 6">
    <name type="scientific">Gordonia effusa NBRC 100432</name>
    <dbReference type="NCBI Taxonomy" id="1077974"/>
    <lineage>
        <taxon>Bacteria</taxon>
        <taxon>Bacillati</taxon>
        <taxon>Actinomycetota</taxon>
        <taxon>Actinomycetes</taxon>
        <taxon>Mycobacteriales</taxon>
        <taxon>Gordoniaceae</taxon>
        <taxon>Gordonia</taxon>
    </lineage>
</organism>
<dbReference type="GO" id="GO:0016787">
    <property type="term" value="F:hydrolase activity"/>
    <property type="evidence" value="ECO:0007669"/>
    <property type="project" value="UniProtKB-KW"/>
</dbReference>
<evidence type="ECO:0000313" key="5">
    <source>
        <dbReference type="EMBL" id="GAB17733.1"/>
    </source>
</evidence>
<sequence>MTVVEIRAPGPFATVQDLGRPGYAHLGVPRSGAADRGALRLANRLVGNAEGLACIETTLGGLRLRAVDEVLVAVSGAVADVARNGIPYGRNAAMPLSAGDELSIGATTSGLRNYVAIRGGIDIEPVLGSRSTDTLAKLGPPALTAGTRLPIGAHDNSWPAIGAAPVDDHLPDVVVLDATDGPRTDRIENLADLFTTTWVVNTDSNRVGVRLDCRDSASVRTRADVGELASEGIAHGSIQLPPSGQPVIFLADHPVTGGYPVVAVLSARSLDRAGQLAPGNVVRLRRG</sequence>
<dbReference type="PANTHER" id="PTHR43309">
    <property type="entry name" value="5-OXOPROLINASE SUBUNIT C"/>
    <property type="match status" value="1"/>
</dbReference>
<dbReference type="SMART" id="SM00797">
    <property type="entry name" value="AHS2"/>
    <property type="match status" value="1"/>
</dbReference>
<dbReference type="InterPro" id="IPR029000">
    <property type="entry name" value="Cyclophilin-like_dom_sf"/>
</dbReference>
<gene>
    <name evidence="5" type="ORF">GOEFS_037_00360</name>
</gene>
<keyword evidence="6" id="KW-1185">Reference proteome</keyword>
<comment type="caution">
    <text evidence="5">The sequence shown here is derived from an EMBL/GenBank/DDBJ whole genome shotgun (WGS) entry which is preliminary data.</text>
</comment>
<dbReference type="STRING" id="1077974.GOEFS_037_00360"/>
<dbReference type="NCBIfam" id="TIGR00724">
    <property type="entry name" value="urea_amlyse_rel"/>
    <property type="match status" value="1"/>
</dbReference>
<keyword evidence="3" id="KW-0067">ATP-binding</keyword>
<dbReference type="Proteomes" id="UP000035034">
    <property type="component" value="Unassembled WGS sequence"/>
</dbReference>
<name>H0QY32_9ACTN</name>
<evidence type="ECO:0000256" key="3">
    <source>
        <dbReference type="ARBA" id="ARBA00022840"/>
    </source>
</evidence>
<dbReference type="Gene3D" id="2.40.100.10">
    <property type="entry name" value="Cyclophilin-like"/>
    <property type="match status" value="1"/>
</dbReference>